<dbReference type="Pfam" id="PF08345">
    <property type="entry name" value="YscJ_FliF_C"/>
    <property type="match status" value="1"/>
</dbReference>
<accession>Q0FMH2</accession>
<dbReference type="NCBIfam" id="TIGR00206">
    <property type="entry name" value="fliF"/>
    <property type="match status" value="1"/>
</dbReference>
<evidence type="ECO:0000313" key="14">
    <source>
        <dbReference type="Proteomes" id="UP000006230"/>
    </source>
</evidence>
<reference evidence="13 14" key="1">
    <citation type="journal article" date="2010" name="J. Bacteriol.">
        <title>Genome sequences of Pelagibaca bermudensis HTCC2601T and Maritimibacter alkaliphilus HTCC2654T, the type strains of two marine Roseobacter genera.</title>
        <authorList>
            <person name="Thrash J.C."/>
            <person name="Cho J.C."/>
            <person name="Ferriera S."/>
            <person name="Johnson J."/>
            <person name="Vergin K.L."/>
            <person name="Giovannoni S.J."/>
        </authorList>
    </citation>
    <scope>NUCLEOTIDE SEQUENCE [LARGE SCALE GENOMIC DNA]</scope>
    <source>
        <strain evidence="14">DSM 26914 / JCM 13377 / KCTC 12554 / HTCC2601</strain>
    </source>
</reference>
<evidence type="ECO:0000256" key="5">
    <source>
        <dbReference type="ARBA" id="ARBA00022692"/>
    </source>
</evidence>
<dbReference type="PIRSF" id="PIRSF004862">
    <property type="entry name" value="FliF"/>
    <property type="match status" value="1"/>
</dbReference>
<feature type="domain" description="Flagellar M-ring N-terminal" evidence="11">
    <location>
        <begin position="13"/>
        <end position="185"/>
    </location>
</feature>
<feature type="compositionally biased region" description="Polar residues" evidence="10">
    <location>
        <begin position="453"/>
        <end position="467"/>
    </location>
</feature>
<evidence type="ECO:0000256" key="10">
    <source>
        <dbReference type="SAM" id="MobiDB-lite"/>
    </source>
</evidence>
<evidence type="ECO:0000256" key="2">
    <source>
        <dbReference type="ARBA" id="ARBA00004651"/>
    </source>
</evidence>
<evidence type="ECO:0000256" key="3">
    <source>
        <dbReference type="ARBA" id="ARBA00007971"/>
    </source>
</evidence>
<keyword evidence="6" id="KW-1133">Transmembrane helix</keyword>
<comment type="function">
    <text evidence="9">The M ring may be actively involved in energy transduction.</text>
</comment>
<evidence type="ECO:0000259" key="11">
    <source>
        <dbReference type="Pfam" id="PF01514"/>
    </source>
</evidence>
<dbReference type="InterPro" id="IPR000067">
    <property type="entry name" value="FlgMring_FliF"/>
</dbReference>
<keyword evidence="14" id="KW-1185">Reference proteome</keyword>
<dbReference type="Proteomes" id="UP000006230">
    <property type="component" value="Unassembled WGS sequence"/>
</dbReference>
<keyword evidence="13" id="KW-0969">Cilium</keyword>
<evidence type="ECO:0000256" key="1">
    <source>
        <dbReference type="ARBA" id="ARBA00004117"/>
    </source>
</evidence>
<dbReference type="STRING" id="314265.R2601_00500"/>
<dbReference type="AlphaFoldDB" id="Q0FMH2"/>
<gene>
    <name evidence="13" type="primary">fliF</name>
    <name evidence="13" type="ORF">R2601_00500</name>
</gene>
<dbReference type="GO" id="GO:0003774">
    <property type="term" value="F:cytoskeletal motor activity"/>
    <property type="evidence" value="ECO:0007669"/>
    <property type="project" value="InterPro"/>
</dbReference>
<evidence type="ECO:0000313" key="13">
    <source>
        <dbReference type="EMBL" id="EAU45426.1"/>
    </source>
</evidence>
<dbReference type="EMBL" id="AATQ01000027">
    <property type="protein sequence ID" value="EAU45426.1"/>
    <property type="molecule type" value="Genomic_DNA"/>
</dbReference>
<evidence type="ECO:0000259" key="12">
    <source>
        <dbReference type="Pfam" id="PF08345"/>
    </source>
</evidence>
<dbReference type="InterPro" id="IPR006182">
    <property type="entry name" value="FliF_N_dom"/>
</dbReference>
<dbReference type="PRINTS" id="PR01009">
    <property type="entry name" value="FLGMRINGFLIF"/>
</dbReference>
<dbReference type="Gene3D" id="3.30.70.1530">
    <property type="entry name" value="Hypothetical protein rpa1041"/>
    <property type="match status" value="1"/>
</dbReference>
<dbReference type="Pfam" id="PF01514">
    <property type="entry name" value="YscJ_FliF"/>
    <property type="match status" value="1"/>
</dbReference>
<comment type="caution">
    <text evidence="13">The sequence shown here is derived from an EMBL/GenBank/DDBJ whole genome shotgun (WGS) entry which is preliminary data.</text>
</comment>
<dbReference type="HOGENOM" id="CLU_028108_4_1_5"/>
<feature type="region of interest" description="Disordered" evidence="10">
    <location>
        <begin position="439"/>
        <end position="479"/>
    </location>
</feature>
<organism evidence="13 14">
    <name type="scientific">Salipiger bermudensis (strain DSM 26914 / JCM 13377 / KCTC 12554 / HTCC2601)</name>
    <name type="common">Pelagibaca bermudensis</name>
    <dbReference type="NCBI Taxonomy" id="314265"/>
    <lineage>
        <taxon>Bacteria</taxon>
        <taxon>Pseudomonadati</taxon>
        <taxon>Pseudomonadota</taxon>
        <taxon>Alphaproteobacteria</taxon>
        <taxon>Rhodobacterales</taxon>
        <taxon>Roseobacteraceae</taxon>
        <taxon>Salipiger</taxon>
    </lineage>
</organism>
<protein>
    <recommendedName>
        <fullName evidence="9">Flagellar M-ring protein</fullName>
    </recommendedName>
</protein>
<dbReference type="Gene3D" id="3.30.300.30">
    <property type="match status" value="1"/>
</dbReference>
<sequence>MVFAMFFGLSAVTTPDYVALYRDLSPAEAGRMVESLEQAGIRSRTDMAGTAVSVPGEDMARARMLLAGAGLPNDGTPGWEIFDEASGLGMNTFMQRVNRARAMEGELARSIQTIDGVEAARVHLVLPEREPFSRERPRPSASVIVRGSRQVGMRQARAIRSLVASAVPDLAPAQVTVLSATGETILSEDGEAGSEASLQSARAQIEDRLGQRIAQILSARVGAGNARVQVSVDLTTERQVVREQTYDPDQRVVRSTETREETREDQTAAGGEVGVADDIPAALAADVPGNNRNTANSTNEIVNYEIGGTSSETVREPGDIEKVSVAVLVNGIYNVQDGGAVDYEERSQEELQRLEALVQSAIGFDEARGDSVEVVSLRFMDYSMDVGEPVSRSFAQTLTENTGTILRGVFALALVAAVLALGVRPALNRVFDQPAIAEGGSADLPGLPPSGNLPATTTGESATASNAQGGGERPVYQTGTVLDPLPPGADEMVELAAVQGGVPRGLINTVSELIEREPEGAITVVRSWLAEGPNA</sequence>
<dbReference type="PANTHER" id="PTHR30046:SF0">
    <property type="entry name" value="FLAGELLAR M-RING PROTEIN"/>
    <property type="match status" value="1"/>
</dbReference>
<evidence type="ECO:0000256" key="8">
    <source>
        <dbReference type="ARBA" id="ARBA00023143"/>
    </source>
</evidence>
<evidence type="ECO:0000256" key="6">
    <source>
        <dbReference type="ARBA" id="ARBA00022989"/>
    </source>
</evidence>
<keyword evidence="4" id="KW-1003">Cell membrane</keyword>
<dbReference type="GO" id="GO:0005886">
    <property type="term" value="C:plasma membrane"/>
    <property type="evidence" value="ECO:0007669"/>
    <property type="project" value="UniProtKB-SubCell"/>
</dbReference>
<keyword evidence="7" id="KW-0472">Membrane</keyword>
<comment type="similarity">
    <text evidence="3 9">Belongs to the FliF family.</text>
</comment>
<dbReference type="GO" id="GO:0009431">
    <property type="term" value="C:bacterial-type flagellum basal body, MS ring"/>
    <property type="evidence" value="ECO:0007669"/>
    <property type="project" value="InterPro"/>
</dbReference>
<dbReference type="GO" id="GO:0071973">
    <property type="term" value="P:bacterial-type flagellum-dependent cell motility"/>
    <property type="evidence" value="ECO:0007669"/>
    <property type="project" value="InterPro"/>
</dbReference>
<feature type="region of interest" description="Disordered" evidence="10">
    <location>
        <begin position="248"/>
        <end position="275"/>
    </location>
</feature>
<dbReference type="PANTHER" id="PTHR30046">
    <property type="entry name" value="FLAGELLAR M-RING PROTEIN"/>
    <property type="match status" value="1"/>
</dbReference>
<dbReference type="eggNOG" id="COG1766">
    <property type="taxonomic scope" value="Bacteria"/>
</dbReference>
<evidence type="ECO:0000256" key="4">
    <source>
        <dbReference type="ARBA" id="ARBA00022475"/>
    </source>
</evidence>
<dbReference type="InterPro" id="IPR045851">
    <property type="entry name" value="AMP-bd_C_sf"/>
</dbReference>
<dbReference type="InterPro" id="IPR013556">
    <property type="entry name" value="Flag_M-ring_C"/>
</dbReference>
<dbReference type="InterPro" id="IPR043427">
    <property type="entry name" value="YscJ/FliF"/>
</dbReference>
<keyword evidence="5" id="KW-0812">Transmembrane</keyword>
<evidence type="ECO:0000256" key="9">
    <source>
        <dbReference type="PIRNR" id="PIRNR004862"/>
    </source>
</evidence>
<feature type="compositionally biased region" description="Basic and acidic residues" evidence="10">
    <location>
        <begin position="248"/>
        <end position="266"/>
    </location>
</feature>
<feature type="domain" description="Flagellar M-ring C-terminal" evidence="12">
    <location>
        <begin position="217"/>
        <end position="379"/>
    </location>
</feature>
<keyword evidence="13" id="KW-0282">Flagellum</keyword>
<evidence type="ECO:0000256" key="7">
    <source>
        <dbReference type="ARBA" id="ARBA00023136"/>
    </source>
</evidence>
<keyword evidence="13" id="KW-0966">Cell projection</keyword>
<comment type="subcellular location">
    <subcellularLocation>
        <location evidence="1 9">Bacterial flagellum basal body</location>
    </subcellularLocation>
    <subcellularLocation>
        <location evidence="2">Cell membrane</location>
        <topology evidence="2">Multi-pass membrane protein</topology>
    </subcellularLocation>
</comment>
<proteinExistence type="inferred from homology"/>
<name>Q0FMH2_SALBH</name>
<keyword evidence="8 9" id="KW-0975">Bacterial flagellum</keyword>